<dbReference type="PANTHER" id="PTHR34322">
    <property type="entry name" value="TRANSPOSASE, Y1_TNP DOMAIN-CONTAINING"/>
    <property type="match status" value="1"/>
</dbReference>
<dbReference type="SMART" id="SM00760">
    <property type="entry name" value="Bac_DnaA_C"/>
    <property type="match status" value="1"/>
</dbReference>
<dbReference type="InterPro" id="IPR010921">
    <property type="entry name" value="Trp_repressor/repl_initiator"/>
</dbReference>
<dbReference type="SMART" id="SM01321">
    <property type="entry name" value="Y1_Tnp"/>
    <property type="match status" value="1"/>
</dbReference>
<evidence type="ECO:0000259" key="1">
    <source>
        <dbReference type="SMART" id="SM00760"/>
    </source>
</evidence>
<dbReference type="InterPro" id="IPR002686">
    <property type="entry name" value="Transposase_17"/>
</dbReference>
<dbReference type="SUPFAM" id="SSF143422">
    <property type="entry name" value="Transposase IS200-like"/>
    <property type="match status" value="1"/>
</dbReference>
<feature type="domain" description="Chromosomal replication initiator DnaA C-terminal" evidence="1">
    <location>
        <begin position="253"/>
        <end position="321"/>
    </location>
</feature>
<dbReference type="InterPro" id="IPR036515">
    <property type="entry name" value="Transposase_17_sf"/>
</dbReference>
<organism evidence="3 4">
    <name type="scientific">Geotalea uraniireducens</name>
    <dbReference type="NCBI Taxonomy" id="351604"/>
    <lineage>
        <taxon>Bacteria</taxon>
        <taxon>Pseudomonadati</taxon>
        <taxon>Thermodesulfobacteriota</taxon>
        <taxon>Desulfuromonadia</taxon>
        <taxon>Geobacterales</taxon>
        <taxon>Geobacteraceae</taxon>
        <taxon>Geotalea</taxon>
    </lineage>
</organism>
<protein>
    <submittedName>
        <fullName evidence="3">Transposase</fullName>
    </submittedName>
</protein>
<evidence type="ECO:0000259" key="2">
    <source>
        <dbReference type="SMART" id="SM01321"/>
    </source>
</evidence>
<evidence type="ECO:0000313" key="4">
    <source>
        <dbReference type="Proteomes" id="UP001317705"/>
    </source>
</evidence>
<dbReference type="Proteomes" id="UP001317705">
    <property type="component" value="Chromosome"/>
</dbReference>
<dbReference type="Pfam" id="PF01797">
    <property type="entry name" value="Y1_Tnp"/>
    <property type="match status" value="1"/>
</dbReference>
<accession>A0ABM8EPN2</accession>
<dbReference type="Gene3D" id="3.30.70.1290">
    <property type="entry name" value="Transposase IS200-like"/>
    <property type="match status" value="1"/>
</dbReference>
<sequence length="347" mass="38923">MPRQARIDGAGTLHHIICRGIERREIFTDDSDRDDFVLRMGTILAETSTRCYAWALILNHFHLLLQTGTVPVATVMRRLLTGYATKFNRRHGRHGHLFQNRYKSILCQEEPYLLELVRYIHLNPLRAGVVSSLEELREHRYCGNSRIFARNGDAWFAAHEILGRFGKRPNTALQAYEAFITDGVAHGRRDDLTGGGLFRSSGGWSAVISARAGGIFLKSDERILGDSDFVERILESANEEMEKRARYFHLGCDLEKLVLVVAGALGINPAEVEAPGRQPQRVEARSLFCYWAVRELGSTSTALAKRLGLTQPAVSLTVGRGERFAAERGWRLDDFLSKALEDAGSNL</sequence>
<dbReference type="SUPFAM" id="SSF48295">
    <property type="entry name" value="TrpR-like"/>
    <property type="match status" value="1"/>
</dbReference>
<dbReference type="InterPro" id="IPR013159">
    <property type="entry name" value="DnaA_C"/>
</dbReference>
<feature type="domain" description="Transposase IS200-like" evidence="2">
    <location>
        <begin position="9"/>
        <end position="123"/>
    </location>
</feature>
<reference evidence="3 4" key="1">
    <citation type="submission" date="2022-12" db="EMBL/GenBank/DDBJ databases">
        <title>Polyphasic characterization of Geotalea uranireducens NIT-SL11 newly isolated from a complex of sewage sludge and microbially reduced graphene oxide.</title>
        <authorList>
            <person name="Xie L."/>
            <person name="Yoshida N."/>
            <person name="Meng L."/>
        </authorList>
    </citation>
    <scope>NUCLEOTIDE SEQUENCE [LARGE SCALE GENOMIC DNA]</scope>
    <source>
        <strain evidence="3 4">NIT-SL11</strain>
    </source>
</reference>
<dbReference type="EMBL" id="AP027151">
    <property type="protein sequence ID" value="BDV44563.1"/>
    <property type="molecule type" value="Genomic_DNA"/>
</dbReference>
<evidence type="ECO:0000313" key="3">
    <source>
        <dbReference type="EMBL" id="BDV44563.1"/>
    </source>
</evidence>
<proteinExistence type="predicted"/>
<dbReference type="RefSeq" id="WP_282000660.1">
    <property type="nucleotide sequence ID" value="NZ_AP027151.1"/>
</dbReference>
<keyword evidence="4" id="KW-1185">Reference proteome</keyword>
<name>A0ABM8EPN2_9BACT</name>
<gene>
    <name evidence="3" type="ORF">GURASL_34860</name>
</gene>
<dbReference type="PANTHER" id="PTHR34322:SF2">
    <property type="entry name" value="TRANSPOSASE IS200-LIKE DOMAIN-CONTAINING PROTEIN"/>
    <property type="match status" value="1"/>
</dbReference>